<dbReference type="PANTHER" id="PTHR43806:SF11">
    <property type="entry name" value="CEREVISIN-RELATED"/>
    <property type="match status" value="1"/>
</dbReference>
<dbReference type="OrthoDB" id="4218955at2759"/>
<dbReference type="SUPFAM" id="SSF52743">
    <property type="entry name" value="Subtilisin-like"/>
    <property type="match status" value="1"/>
</dbReference>
<dbReference type="Proteomes" id="UP000509510">
    <property type="component" value="Chromosome VI"/>
</dbReference>
<dbReference type="AlphaFoldDB" id="A0A7H8REM2"/>
<feature type="active site" description="Charge relay system" evidence="7">
    <location>
        <position position="565"/>
    </location>
</feature>
<dbReference type="PROSITE" id="PS00138">
    <property type="entry name" value="SUBTILASE_SER"/>
    <property type="match status" value="1"/>
</dbReference>
<evidence type="ECO:0000256" key="2">
    <source>
        <dbReference type="ARBA" id="ARBA00022670"/>
    </source>
</evidence>
<dbReference type="PROSITE" id="PS51892">
    <property type="entry name" value="SUBTILASE"/>
    <property type="match status" value="1"/>
</dbReference>
<feature type="active site" description="Charge relay system" evidence="7">
    <location>
        <position position="714"/>
    </location>
</feature>
<evidence type="ECO:0000259" key="9">
    <source>
        <dbReference type="Pfam" id="PF24476"/>
    </source>
</evidence>
<dbReference type="InterPro" id="IPR023828">
    <property type="entry name" value="Peptidase_S8_Ser-AS"/>
</dbReference>
<dbReference type="PRINTS" id="PR00723">
    <property type="entry name" value="SUBTILISIN"/>
</dbReference>
<keyword evidence="4 7" id="KW-0378">Hydrolase</keyword>
<dbReference type="KEGG" id="trg:TRUGW13939_11742"/>
<evidence type="ECO:0000256" key="4">
    <source>
        <dbReference type="ARBA" id="ARBA00022801"/>
    </source>
</evidence>
<dbReference type="PANTHER" id="PTHR43806">
    <property type="entry name" value="PEPTIDASE S8"/>
    <property type="match status" value="1"/>
</dbReference>
<dbReference type="InterPro" id="IPR056002">
    <property type="entry name" value="DUF7580"/>
</dbReference>
<name>A0A7H8REM2_TALRU</name>
<sequence>MHIRVHWSVFVAVHPLFQKALPQTCRGSVHDVDVKLIRETLVSVSFVLPKIDLNYDLENPRHSAISTALVPLLEFLETLVKEEVLEMKHKAAISEEESDLFAKYPKLAILRSMVRCSESNMPLTTRLETYINYIDPENSGQNDLPQVAAMMNNLKDKFLSESLEALKAKLADAGNLKEHEIRFIERAGRLNSTTPPEKCSPPLKYTLRTGQQYGAANPKTMHLAFSNDHLSNGERFKPSIWQGPDLDSIPTLYDLLHPKRNDDDDTLTSKADSFVHEDQKFVEFLIAYSLLNLDASAWLGTDLDVQNIFILATPNLDRRWKPHVVCSLKNEVLSDKTYDVISSFGILLMEIEAKRSAGLGARNNGWETNLSPKDAMLNRIVQDWGREVDNRYINVATACLRFRELSETFYDPLLPERMNDIGTFYKYILAPLYRLVTQQHDKISLLCLRNFLTPSMHPSSPGRASPTNPLHFYLTTATNTTIGVALDIKNAETFMEAIKFFGTIIKKARNSSDSRRKKIRIAVIDTGIDDEDDILIKGARDSGRITNCRGFTTGNNGDYKDVNGHGTHVARLILQVAPEAEIVIAKVSDGSTMKPSEYRRIAHAITWAHREMNANIISMSFGIEYDSEVDEAIHAAYKDDIAMFAAASNSGGNRDRPYPSNRSNGVICVHASDGLGNNGGISPSPERKLHNFSTLGISVPSKWKGNDVLKSGTSFATPIAAALVANVLEFSSHICNPTEKQKSRLCAFTGARDILRLMAKERQEYDYVYPFHINWDEKEQEDIVRKLYKIARGQPI</sequence>
<keyword evidence="5 7" id="KW-0720">Serine protease</keyword>
<dbReference type="InterPro" id="IPR036852">
    <property type="entry name" value="Peptidase_S8/S53_dom_sf"/>
</dbReference>
<evidence type="ECO:0000256" key="3">
    <source>
        <dbReference type="ARBA" id="ARBA00022729"/>
    </source>
</evidence>
<comment type="similarity">
    <text evidence="1 7">Belongs to the peptidase S8 family.</text>
</comment>
<evidence type="ECO:0000256" key="7">
    <source>
        <dbReference type="PROSITE-ProRule" id="PRU01240"/>
    </source>
</evidence>
<keyword evidence="11" id="KW-1185">Reference proteome</keyword>
<dbReference type="RefSeq" id="XP_035350740.1">
    <property type="nucleotide sequence ID" value="XM_035494847.1"/>
</dbReference>
<evidence type="ECO:0000313" key="11">
    <source>
        <dbReference type="Proteomes" id="UP000509510"/>
    </source>
</evidence>
<dbReference type="InterPro" id="IPR050131">
    <property type="entry name" value="Peptidase_S8_subtilisin-like"/>
</dbReference>
<dbReference type="GO" id="GO:0006508">
    <property type="term" value="P:proteolysis"/>
    <property type="evidence" value="ECO:0007669"/>
    <property type="project" value="UniProtKB-KW"/>
</dbReference>
<gene>
    <name evidence="10" type="ORF">TRUGW13939_11742</name>
</gene>
<accession>A0A7H8REM2</accession>
<feature type="domain" description="Peptidase S8/S53" evidence="8">
    <location>
        <begin position="517"/>
        <end position="731"/>
    </location>
</feature>
<protein>
    <submittedName>
        <fullName evidence="10">Uncharacterized protein</fullName>
    </submittedName>
</protein>
<feature type="domain" description="DUF7580" evidence="9">
    <location>
        <begin position="219"/>
        <end position="410"/>
    </location>
</feature>
<keyword evidence="2 7" id="KW-0645">Protease</keyword>
<dbReference type="EMBL" id="CP055903">
    <property type="protein sequence ID" value="QKX64567.1"/>
    <property type="molecule type" value="Genomic_DNA"/>
</dbReference>
<dbReference type="InterPro" id="IPR000209">
    <property type="entry name" value="Peptidase_S8/S53_dom"/>
</dbReference>
<organism evidence="10 11">
    <name type="scientific">Talaromyces rugulosus</name>
    <name type="common">Penicillium rugulosum</name>
    <dbReference type="NCBI Taxonomy" id="121627"/>
    <lineage>
        <taxon>Eukaryota</taxon>
        <taxon>Fungi</taxon>
        <taxon>Dikarya</taxon>
        <taxon>Ascomycota</taxon>
        <taxon>Pezizomycotina</taxon>
        <taxon>Eurotiomycetes</taxon>
        <taxon>Eurotiomycetidae</taxon>
        <taxon>Eurotiales</taxon>
        <taxon>Trichocomaceae</taxon>
        <taxon>Talaromyces</taxon>
        <taxon>Talaromyces sect. Islandici</taxon>
    </lineage>
</organism>
<dbReference type="Pfam" id="PF00082">
    <property type="entry name" value="Peptidase_S8"/>
    <property type="match status" value="1"/>
</dbReference>
<dbReference type="CDD" id="cd00306">
    <property type="entry name" value="Peptidases_S8_S53"/>
    <property type="match status" value="1"/>
</dbReference>
<dbReference type="GeneID" id="55999219"/>
<dbReference type="Pfam" id="PF24476">
    <property type="entry name" value="DUF7580"/>
    <property type="match status" value="1"/>
</dbReference>
<dbReference type="Gene3D" id="3.40.50.200">
    <property type="entry name" value="Peptidase S8/S53 domain"/>
    <property type="match status" value="1"/>
</dbReference>
<keyword evidence="6" id="KW-0865">Zymogen</keyword>
<evidence type="ECO:0000256" key="5">
    <source>
        <dbReference type="ARBA" id="ARBA00022825"/>
    </source>
</evidence>
<evidence type="ECO:0000256" key="6">
    <source>
        <dbReference type="ARBA" id="ARBA00023145"/>
    </source>
</evidence>
<evidence type="ECO:0000259" key="8">
    <source>
        <dbReference type="Pfam" id="PF00082"/>
    </source>
</evidence>
<feature type="active site" description="Charge relay system" evidence="7">
    <location>
        <position position="525"/>
    </location>
</feature>
<evidence type="ECO:0000256" key="1">
    <source>
        <dbReference type="ARBA" id="ARBA00011073"/>
    </source>
</evidence>
<keyword evidence="3" id="KW-0732">Signal</keyword>
<reference evidence="11" key="1">
    <citation type="submission" date="2020-06" db="EMBL/GenBank/DDBJ databases">
        <title>A chromosome-scale genome assembly of Talaromyces rugulosus W13939.</title>
        <authorList>
            <person name="Wang B."/>
            <person name="Guo L."/>
            <person name="Ye K."/>
            <person name="Wang L."/>
        </authorList>
    </citation>
    <scope>NUCLEOTIDE SEQUENCE [LARGE SCALE GENOMIC DNA]</scope>
    <source>
        <strain evidence="11">W13939</strain>
    </source>
</reference>
<proteinExistence type="inferred from homology"/>
<dbReference type="InterPro" id="IPR015500">
    <property type="entry name" value="Peptidase_S8_subtilisin-rel"/>
</dbReference>
<dbReference type="GO" id="GO:0004252">
    <property type="term" value="F:serine-type endopeptidase activity"/>
    <property type="evidence" value="ECO:0007669"/>
    <property type="project" value="UniProtKB-UniRule"/>
</dbReference>
<evidence type="ECO:0000313" key="10">
    <source>
        <dbReference type="EMBL" id="QKX64567.1"/>
    </source>
</evidence>